<organism evidence="2 3">
    <name type="scientific">Ataeniobius toweri</name>
    <dbReference type="NCBI Taxonomy" id="208326"/>
    <lineage>
        <taxon>Eukaryota</taxon>
        <taxon>Metazoa</taxon>
        <taxon>Chordata</taxon>
        <taxon>Craniata</taxon>
        <taxon>Vertebrata</taxon>
        <taxon>Euteleostomi</taxon>
        <taxon>Actinopterygii</taxon>
        <taxon>Neopterygii</taxon>
        <taxon>Teleostei</taxon>
        <taxon>Neoteleostei</taxon>
        <taxon>Acanthomorphata</taxon>
        <taxon>Ovalentaria</taxon>
        <taxon>Atherinomorphae</taxon>
        <taxon>Cyprinodontiformes</taxon>
        <taxon>Goodeidae</taxon>
        <taxon>Ataeniobius</taxon>
    </lineage>
</organism>
<comment type="caution">
    <text evidence="2">The sequence shown here is derived from an EMBL/GenBank/DDBJ whole genome shotgun (WGS) entry which is preliminary data.</text>
</comment>
<protein>
    <recommendedName>
        <fullName evidence="4">Secreted protein</fullName>
    </recommendedName>
</protein>
<dbReference type="Proteomes" id="UP001345963">
    <property type="component" value="Unassembled WGS sequence"/>
</dbReference>
<gene>
    <name evidence="2" type="ORF">ATANTOWER_026052</name>
</gene>
<keyword evidence="3" id="KW-1185">Reference proteome</keyword>
<name>A0ABU7A8F9_9TELE</name>
<evidence type="ECO:0000313" key="3">
    <source>
        <dbReference type="Proteomes" id="UP001345963"/>
    </source>
</evidence>
<accession>A0ABU7A8F9</accession>
<feature type="chain" id="PRO_5046630492" description="Secreted protein" evidence="1">
    <location>
        <begin position="21"/>
        <end position="104"/>
    </location>
</feature>
<dbReference type="EMBL" id="JAHUTI010006113">
    <property type="protein sequence ID" value="MED6234282.1"/>
    <property type="molecule type" value="Genomic_DNA"/>
</dbReference>
<keyword evidence="1" id="KW-0732">Signal</keyword>
<reference evidence="2 3" key="1">
    <citation type="submission" date="2021-07" db="EMBL/GenBank/DDBJ databases">
        <authorList>
            <person name="Palmer J.M."/>
        </authorList>
    </citation>
    <scope>NUCLEOTIDE SEQUENCE [LARGE SCALE GENOMIC DNA]</scope>
    <source>
        <strain evidence="2 3">AT_MEX2019</strain>
        <tissue evidence="2">Muscle</tissue>
    </source>
</reference>
<sequence>MVCIIMGASTFLCLFRSSACLTEPVAVLDQLYHGGQGGASVFIGAQNKRIKQRKQGNISPLNKLSEPKSHLQLWSCRLQIPYLADENCDSISIWLKLKLQHFDF</sequence>
<proteinExistence type="predicted"/>
<evidence type="ECO:0008006" key="4">
    <source>
        <dbReference type="Google" id="ProtNLM"/>
    </source>
</evidence>
<evidence type="ECO:0000313" key="2">
    <source>
        <dbReference type="EMBL" id="MED6234282.1"/>
    </source>
</evidence>
<evidence type="ECO:0000256" key="1">
    <source>
        <dbReference type="SAM" id="SignalP"/>
    </source>
</evidence>
<feature type="signal peptide" evidence="1">
    <location>
        <begin position="1"/>
        <end position="20"/>
    </location>
</feature>